<accession>A0A4C1UDL1</accession>
<dbReference type="EMBL" id="BGZK01000158">
    <property type="protein sequence ID" value="GBP24207.1"/>
    <property type="molecule type" value="Genomic_DNA"/>
</dbReference>
<feature type="region of interest" description="Disordered" evidence="1">
    <location>
        <begin position="113"/>
        <end position="145"/>
    </location>
</feature>
<evidence type="ECO:0000313" key="3">
    <source>
        <dbReference type="Proteomes" id="UP000299102"/>
    </source>
</evidence>
<organism evidence="2 3">
    <name type="scientific">Eumeta variegata</name>
    <name type="common">Bagworm moth</name>
    <name type="synonym">Eumeta japonica</name>
    <dbReference type="NCBI Taxonomy" id="151549"/>
    <lineage>
        <taxon>Eukaryota</taxon>
        <taxon>Metazoa</taxon>
        <taxon>Ecdysozoa</taxon>
        <taxon>Arthropoda</taxon>
        <taxon>Hexapoda</taxon>
        <taxon>Insecta</taxon>
        <taxon>Pterygota</taxon>
        <taxon>Neoptera</taxon>
        <taxon>Endopterygota</taxon>
        <taxon>Lepidoptera</taxon>
        <taxon>Glossata</taxon>
        <taxon>Ditrysia</taxon>
        <taxon>Tineoidea</taxon>
        <taxon>Psychidae</taxon>
        <taxon>Oiketicinae</taxon>
        <taxon>Eumeta</taxon>
    </lineage>
</organism>
<reference evidence="2 3" key="1">
    <citation type="journal article" date="2019" name="Commun. Biol.">
        <title>The bagworm genome reveals a unique fibroin gene that provides high tensile strength.</title>
        <authorList>
            <person name="Kono N."/>
            <person name="Nakamura H."/>
            <person name="Ohtoshi R."/>
            <person name="Tomita M."/>
            <person name="Numata K."/>
            <person name="Arakawa K."/>
        </authorList>
    </citation>
    <scope>NUCLEOTIDE SEQUENCE [LARGE SCALE GENOMIC DNA]</scope>
</reference>
<proteinExistence type="predicted"/>
<keyword evidence="3" id="KW-1185">Reference proteome</keyword>
<feature type="compositionally biased region" description="Basic and acidic residues" evidence="1">
    <location>
        <begin position="113"/>
        <end position="126"/>
    </location>
</feature>
<dbReference type="Proteomes" id="UP000299102">
    <property type="component" value="Unassembled WGS sequence"/>
</dbReference>
<dbReference type="AlphaFoldDB" id="A0A4C1UDL1"/>
<name>A0A4C1UDL1_EUMVA</name>
<comment type="caution">
    <text evidence="2">The sequence shown here is derived from an EMBL/GenBank/DDBJ whole genome shotgun (WGS) entry which is preliminary data.</text>
</comment>
<gene>
    <name evidence="2" type="ORF">EVAR_10434_1</name>
</gene>
<sequence length="198" mass="21866">MSVLAPSCGAVSGFAAMFTHVYLYLSTCKCAILTSEVNHHRATPLFHTGSRFTRRLPVREPLIADKRAAVADSPAGVRATSAARPSYRELGPDIFSRYAAQRPGPRRCVSEWPRRARDPKKDDEKRTHAHVRAQTAEKITDTKKSTPKTCIGTFSLVHGTPGLRVCVLHLVRTRAKLSTVYVCVDTLSTARIERHAST</sequence>
<evidence type="ECO:0000256" key="1">
    <source>
        <dbReference type="SAM" id="MobiDB-lite"/>
    </source>
</evidence>
<evidence type="ECO:0000313" key="2">
    <source>
        <dbReference type="EMBL" id="GBP24207.1"/>
    </source>
</evidence>
<protein>
    <submittedName>
        <fullName evidence="2">Uncharacterized protein</fullName>
    </submittedName>
</protein>